<accession>A0A3R7A611</accession>
<proteinExistence type="predicted"/>
<feature type="transmembrane region" description="Helical" evidence="1">
    <location>
        <begin position="717"/>
        <end position="737"/>
    </location>
</feature>
<feature type="transmembrane region" description="Helical" evidence="1">
    <location>
        <begin position="686"/>
        <end position="705"/>
    </location>
</feature>
<feature type="transmembrane region" description="Helical" evidence="1">
    <location>
        <begin position="652"/>
        <end position="674"/>
    </location>
</feature>
<keyword evidence="1" id="KW-0472">Membrane</keyword>
<sequence>MRLQVNPKPCKVDEVTTASLESEADKPTMSHGRFGVCGSFLYLACTIACSVRFAYLIQHTATNDYYWRDFNTTGTQTFLADVYNSQLSVAVDGRVDSLAFSSALAVPKDYSRATTVIDLNPSRARSLLLSPMPMDQIIGIFRNSSLILNLPTPYCWVDLNRTFELAHTAKRQLRCERTDLGNAAMYLGAILRNTARKEILGSAFYAWLNATVFLALRRTPTGNIWVDNIHNHTFLPIRDEIDLWKSYGINRWITQLSNRYQQGIEETVTIQNALGLETVIKINSVPYRQTASTTNLAYFIFVNEIYVSTYSLKCSLVRSDPFHFEKLGLDWDIIVMIGVRRTPAINLVRLHIGPFGAIDVRFVPVPRSLTAAVATFRRLAYSELQTNEPAQVKYARFESAVTTPIPPAWVNPLLQFYGGNPMCVLGAAKSFVQPSFGVYEVCGSQQPHTVVLGRDTALFSMALMDGVDTRWMGQVCAMNVPSTSQCAAAVALADSIQAAMPVRQAMASSAAWADVRALNITLIQFSTLNGTDQLLVQPWITTASDAWSFYGWITMYEWVEGKREVFTFEGDEGAFTTISPSKSSVPLAANPLELPQNACNYVRYIITYVTFALSGVAVVLVGYAAVARFQLGGLQLLQFNRVVGSVWIGRPFLLLRGMTAVVMLSTANMVFVVTHGFSHLQLEARSIVDIAVLAGETTWVSYTIIDFCLPFLGDLSAVLSPISALVGWLVVVILELADPVAVAAAIDTKCKAVTVDNMIECSVGSFTIGNSTRLVWICVIHLIAVGVATACAVGWTHFRHQRSGTRTATTAMHHLLIPMAAQSYLVHRPNDRMTQLDNVSCVMSGMIPLVAGLFDAKLWGFIPLEKRSASDLFLLPNPTFRTKSQAGKEFVESRQQRIMRFMAIVGLGYIAMTLTGSYGYLILTESTMANDFWWATFNTTGAQTYLSMVFTSQLQLSSRVAPTQIDTALYGDASAWYGAAKTSIATSPLYATAVKNEAHSLSNVVVGLRKMDGCQVPWIFSAYCYVDFDRRWEMANSAGKQTRCLSEKTNGAVYLESILRNAQWNDLMRCWGDDLNTAVFAPIGATNDGKAWLQATQTNALTVADEVNLWTAKGITTYATQWQSFKRPGVMEFVSIRNAFGISYPITIKKSNGTFRLASQYTYKMYWGLANDLLATRENSSLLSGKSFVRASRNYAFENTSMEQVLVGAGYMPSVLGRNMATLRSILGPFGSIDVRGVPCPPSVRALFNSVNQIVTTVLARDDVHKYNYSAIMPTYSFAMLPNAWRGAGSFVGGHVFCEFGTQTANDVTAFFSVELQCGVLALNLMSASKRSVMNGLLAANLLQQPNATTTATLCTHEIVNPASCRTIIQQSRTFLQQFNPPGVVDWATAAKADITSLQVEFVQYISNGSSTRLSRVNLFAPTEPTLEFFSWLYLFDWVVGSREVVTLQGDLGSVTTISSAVGTQAQAADAMEIPVNVSYYIRCCMQYVTFVLLVVGGFAAMYALAIRGYIETWNLFEINRVAGVVWIGRPLMLLRAITAISLLSTPPLELTLSTSGLVTWFTSPPRDWFTICMSCGEMSWLVYIINDVCSPITRQYTPLYSSKSSLLAWAATILWSFLDPVQHQFSVARECAVDAVDYQLVCHSGTMEIGRSDRFFALIGVAFASCITCYVLDRLRHPNLPANKTQTSLFLHAVAKNNFDFGRWKQDDVYYIDKASAVIDGLISIQIGAKLVLFDVKSWRAYAFETADIYGSNMRSSLRHAIPLVE</sequence>
<gene>
    <name evidence="2" type="ORF">DYB32_007048</name>
</gene>
<evidence type="ECO:0000313" key="2">
    <source>
        <dbReference type="EMBL" id="RHY27099.1"/>
    </source>
</evidence>
<dbReference type="EMBL" id="QUSY01000840">
    <property type="protein sequence ID" value="RHY27099.1"/>
    <property type="molecule type" value="Genomic_DNA"/>
</dbReference>
<organism evidence="2 3">
    <name type="scientific">Aphanomyces invadans</name>
    <dbReference type="NCBI Taxonomy" id="157072"/>
    <lineage>
        <taxon>Eukaryota</taxon>
        <taxon>Sar</taxon>
        <taxon>Stramenopiles</taxon>
        <taxon>Oomycota</taxon>
        <taxon>Saprolegniomycetes</taxon>
        <taxon>Saprolegniales</taxon>
        <taxon>Verrucalvaceae</taxon>
        <taxon>Aphanomyces</taxon>
    </lineage>
</organism>
<evidence type="ECO:0000313" key="3">
    <source>
        <dbReference type="Proteomes" id="UP000285060"/>
    </source>
</evidence>
<name>A0A3R7A611_9STRA</name>
<keyword evidence="1" id="KW-1133">Transmembrane helix</keyword>
<protein>
    <submittedName>
        <fullName evidence="2">Uncharacterized protein</fullName>
    </submittedName>
</protein>
<feature type="transmembrane region" description="Helical" evidence="1">
    <location>
        <begin position="605"/>
        <end position="631"/>
    </location>
</feature>
<feature type="transmembrane region" description="Helical" evidence="1">
    <location>
        <begin position="901"/>
        <end position="923"/>
    </location>
</feature>
<dbReference type="VEuPathDB" id="FungiDB:H310_12623"/>
<keyword evidence="3" id="KW-1185">Reference proteome</keyword>
<feature type="transmembrane region" description="Helical" evidence="1">
    <location>
        <begin position="1656"/>
        <end position="1673"/>
    </location>
</feature>
<reference evidence="2 3" key="1">
    <citation type="submission" date="2018-08" db="EMBL/GenBank/DDBJ databases">
        <title>Aphanomyces genome sequencing and annotation.</title>
        <authorList>
            <person name="Minardi D."/>
            <person name="Oidtmann B."/>
            <person name="Van Der Giezen M."/>
            <person name="Studholme D.J."/>
        </authorList>
    </citation>
    <scope>NUCLEOTIDE SEQUENCE [LARGE SCALE GENOMIC DNA]</scope>
    <source>
        <strain evidence="2 3">NJM0002</strain>
    </source>
</reference>
<dbReference type="VEuPathDB" id="FungiDB:H310_12618"/>
<comment type="caution">
    <text evidence="2">The sequence shown here is derived from an EMBL/GenBank/DDBJ whole genome shotgun (WGS) entry which is preliminary data.</text>
</comment>
<dbReference type="Proteomes" id="UP000285060">
    <property type="component" value="Unassembled WGS sequence"/>
</dbReference>
<evidence type="ECO:0000256" key="1">
    <source>
        <dbReference type="SAM" id="Phobius"/>
    </source>
</evidence>
<dbReference type="VEuPathDB" id="FungiDB:H310_12715"/>
<feature type="transmembrane region" description="Helical" evidence="1">
    <location>
        <begin position="1488"/>
        <end position="1511"/>
    </location>
</feature>
<keyword evidence="1" id="KW-0812">Transmembrane</keyword>
<feature type="transmembrane region" description="Helical" evidence="1">
    <location>
        <begin position="774"/>
        <end position="796"/>
    </location>
</feature>